<dbReference type="CDD" id="cd12148">
    <property type="entry name" value="fungal_TF_MHR"/>
    <property type="match status" value="1"/>
</dbReference>
<dbReference type="CDD" id="cd00067">
    <property type="entry name" value="GAL4"/>
    <property type="match status" value="1"/>
</dbReference>
<dbReference type="SMART" id="SM00066">
    <property type="entry name" value="GAL4"/>
    <property type="match status" value="1"/>
</dbReference>
<feature type="domain" description="Zn(2)-C6 fungal-type" evidence="8">
    <location>
        <begin position="33"/>
        <end position="64"/>
    </location>
</feature>
<dbReference type="InParanoid" id="A0A165A8F1"/>
<dbReference type="GO" id="GO:0005634">
    <property type="term" value="C:nucleus"/>
    <property type="evidence" value="ECO:0007669"/>
    <property type="project" value="UniProtKB-SubCell"/>
</dbReference>
<dbReference type="GO" id="GO:0000981">
    <property type="term" value="F:DNA-binding transcription factor activity, RNA polymerase II-specific"/>
    <property type="evidence" value="ECO:0007669"/>
    <property type="project" value="InterPro"/>
</dbReference>
<dbReference type="GO" id="GO:0008270">
    <property type="term" value="F:zinc ion binding"/>
    <property type="evidence" value="ECO:0007669"/>
    <property type="project" value="InterPro"/>
</dbReference>
<dbReference type="GeneID" id="28901655"/>
<keyword evidence="3" id="KW-0805">Transcription regulation</keyword>
<evidence type="ECO:0000259" key="8">
    <source>
        <dbReference type="PROSITE" id="PS50048"/>
    </source>
</evidence>
<evidence type="ECO:0000256" key="5">
    <source>
        <dbReference type="ARBA" id="ARBA00023163"/>
    </source>
</evidence>
<evidence type="ECO:0000256" key="2">
    <source>
        <dbReference type="ARBA" id="ARBA00022723"/>
    </source>
</evidence>
<dbReference type="STRING" id="1328760.A0A165A8F1"/>
<dbReference type="FunCoup" id="A0A165A8F1">
    <property type="interactions" value="466"/>
</dbReference>
<dbReference type="PANTHER" id="PTHR47540:SF6">
    <property type="entry name" value="ZN(II)2CYS6 TRANSCRIPTION FACTOR (EUROFUNG)"/>
    <property type="match status" value="1"/>
</dbReference>
<accession>A0A165A8F1</accession>
<proteinExistence type="predicted"/>
<protein>
    <recommendedName>
        <fullName evidence="8">Zn(2)-C6 fungal-type domain-containing protein</fullName>
    </recommendedName>
</protein>
<evidence type="ECO:0000256" key="7">
    <source>
        <dbReference type="SAM" id="MobiDB-lite"/>
    </source>
</evidence>
<dbReference type="Pfam" id="PF04082">
    <property type="entry name" value="Fungal_trans"/>
    <property type="match status" value="1"/>
</dbReference>
<keyword evidence="6" id="KW-0539">Nucleus</keyword>
<dbReference type="PANTHER" id="PTHR47540">
    <property type="entry name" value="THIAMINE REPRESSIBLE GENES REGULATORY PROTEIN THI5"/>
    <property type="match status" value="1"/>
</dbReference>
<keyword evidence="10" id="KW-1185">Reference proteome</keyword>
<dbReference type="SMART" id="SM00906">
    <property type="entry name" value="Fungal_trans"/>
    <property type="match status" value="1"/>
</dbReference>
<reference evidence="9 10" key="1">
    <citation type="journal article" date="2016" name="Fungal Biol.">
        <title>The genome of Xylona heveae provides a window into fungal endophytism.</title>
        <authorList>
            <person name="Gazis R."/>
            <person name="Kuo A."/>
            <person name="Riley R."/>
            <person name="LaButti K."/>
            <person name="Lipzen A."/>
            <person name="Lin J."/>
            <person name="Amirebrahimi M."/>
            <person name="Hesse C.N."/>
            <person name="Spatafora J.W."/>
            <person name="Henrissat B."/>
            <person name="Hainaut M."/>
            <person name="Grigoriev I.V."/>
            <person name="Hibbett D.S."/>
        </authorList>
    </citation>
    <scope>NUCLEOTIDE SEQUENCE [LARGE SCALE GENOMIC DNA]</scope>
    <source>
        <strain evidence="9 10">TC161</strain>
    </source>
</reference>
<dbReference type="OMA" id="EWHDELR"/>
<dbReference type="OrthoDB" id="3364175at2759"/>
<comment type="subcellular location">
    <subcellularLocation>
        <location evidence="1">Nucleus</location>
    </subcellularLocation>
</comment>
<feature type="compositionally biased region" description="Polar residues" evidence="7">
    <location>
        <begin position="102"/>
        <end position="111"/>
    </location>
</feature>
<feature type="region of interest" description="Disordered" evidence="7">
    <location>
        <begin position="1"/>
        <end position="26"/>
    </location>
</feature>
<evidence type="ECO:0000256" key="1">
    <source>
        <dbReference type="ARBA" id="ARBA00004123"/>
    </source>
</evidence>
<dbReference type="GO" id="GO:0006351">
    <property type="term" value="P:DNA-templated transcription"/>
    <property type="evidence" value="ECO:0007669"/>
    <property type="project" value="InterPro"/>
</dbReference>
<dbReference type="GO" id="GO:0043565">
    <property type="term" value="F:sequence-specific DNA binding"/>
    <property type="evidence" value="ECO:0007669"/>
    <property type="project" value="TreeGrafter"/>
</dbReference>
<dbReference type="InterPro" id="IPR051711">
    <property type="entry name" value="Stress_Response_Reg"/>
</dbReference>
<dbReference type="RefSeq" id="XP_018185649.1">
    <property type="nucleotide sequence ID" value="XM_018336518.1"/>
</dbReference>
<organism evidence="9 10">
    <name type="scientific">Xylona heveae (strain CBS 132557 / TC161)</name>
    <dbReference type="NCBI Taxonomy" id="1328760"/>
    <lineage>
        <taxon>Eukaryota</taxon>
        <taxon>Fungi</taxon>
        <taxon>Dikarya</taxon>
        <taxon>Ascomycota</taxon>
        <taxon>Pezizomycotina</taxon>
        <taxon>Xylonomycetes</taxon>
        <taxon>Xylonales</taxon>
        <taxon>Xylonaceae</taxon>
        <taxon>Xylona</taxon>
    </lineage>
</organism>
<evidence type="ECO:0000256" key="6">
    <source>
        <dbReference type="ARBA" id="ARBA00023242"/>
    </source>
</evidence>
<dbReference type="EMBL" id="KV407464">
    <property type="protein sequence ID" value="KZF20094.1"/>
    <property type="molecule type" value="Genomic_DNA"/>
</dbReference>
<gene>
    <name evidence="9" type="ORF">L228DRAFT_35446</name>
</gene>
<evidence type="ECO:0000313" key="9">
    <source>
        <dbReference type="EMBL" id="KZF20094.1"/>
    </source>
</evidence>
<dbReference type="InterPro" id="IPR001138">
    <property type="entry name" value="Zn2Cys6_DnaBD"/>
</dbReference>
<keyword evidence="5" id="KW-0804">Transcription</keyword>
<name>A0A165A8F1_XYLHT</name>
<evidence type="ECO:0000256" key="3">
    <source>
        <dbReference type="ARBA" id="ARBA00023015"/>
    </source>
</evidence>
<dbReference type="PROSITE" id="PS00463">
    <property type="entry name" value="ZN2_CY6_FUNGAL_1"/>
    <property type="match status" value="1"/>
</dbReference>
<dbReference type="Gene3D" id="4.10.240.10">
    <property type="entry name" value="Zn(2)-C6 fungal-type DNA-binding domain"/>
    <property type="match status" value="1"/>
</dbReference>
<dbReference type="GO" id="GO:0045944">
    <property type="term" value="P:positive regulation of transcription by RNA polymerase II"/>
    <property type="evidence" value="ECO:0007669"/>
    <property type="project" value="TreeGrafter"/>
</dbReference>
<dbReference type="SUPFAM" id="SSF57701">
    <property type="entry name" value="Zn2/Cys6 DNA-binding domain"/>
    <property type="match status" value="1"/>
</dbReference>
<feature type="region of interest" description="Disordered" evidence="7">
    <location>
        <begin position="99"/>
        <end position="118"/>
    </location>
</feature>
<dbReference type="Proteomes" id="UP000076632">
    <property type="component" value="Unassembled WGS sequence"/>
</dbReference>
<evidence type="ECO:0000256" key="4">
    <source>
        <dbReference type="ARBA" id="ARBA00023125"/>
    </source>
</evidence>
<evidence type="ECO:0000313" key="10">
    <source>
        <dbReference type="Proteomes" id="UP000076632"/>
    </source>
</evidence>
<dbReference type="PROSITE" id="PS50048">
    <property type="entry name" value="ZN2_CY6_FUNGAL_2"/>
    <property type="match status" value="1"/>
</dbReference>
<keyword evidence="4" id="KW-0238">DNA-binding</keyword>
<sequence length="498" mass="56988">MCRAADDPDASTPMADDSMSPPASKRLKRSYVACRPCHSRKVKCSGGEPCRNCKQSNRAEECVYPVRDRKIIVSERYLKQIEAENKSLREEQRIDGRISIPSERTISTPGSATEEPEVVDNTVERNVHNPLVPERARLLHNLDDARPPVYMGDSACSAFGARVRQVLDGDQSVLPNKPGMYYRHRVLQRICKTEYSLPNRNYANLLVRVVLRFIGSDYHLMLKKTFMEQLDETYKGTLRDPVFLCRMFIIFALGEMYSCRPTRPSRNGPEVPGTGFFLQAMSIFQDLHEEATVSYIETVVLVAYYSLALNRQNTAFSYMGVALRLSLSLGLHRNVGEDRMIGPVEREHRLRVWWTVYNFDRMCSLKMGHPITIRDEDIDAEIPSMDFLTEAEQEEFADPTHLAAKVTLSRITGNILTDIYRIRRPGQQHNFIQSVHKILTSLRSWSDSLSPNWRVDQNGQPIFNGYRPAASLHLHFNHVSNHSSSHLITHKYMTTDHG</sequence>
<dbReference type="AlphaFoldDB" id="A0A165A8F1"/>
<dbReference type="InterPro" id="IPR036864">
    <property type="entry name" value="Zn2-C6_fun-type_DNA-bd_sf"/>
</dbReference>
<keyword evidence="2" id="KW-0479">Metal-binding</keyword>
<dbReference type="InterPro" id="IPR007219">
    <property type="entry name" value="XnlR_reg_dom"/>
</dbReference>
<dbReference type="Pfam" id="PF00172">
    <property type="entry name" value="Zn_clus"/>
    <property type="match status" value="1"/>
</dbReference>